<feature type="compositionally biased region" description="Low complexity" evidence="1">
    <location>
        <begin position="151"/>
        <end position="168"/>
    </location>
</feature>
<organism evidence="3 4">
    <name type="scientific">Deinococcus caeni</name>
    <dbReference type="NCBI Taxonomy" id="569127"/>
    <lineage>
        <taxon>Bacteria</taxon>
        <taxon>Thermotogati</taxon>
        <taxon>Deinococcota</taxon>
        <taxon>Deinococci</taxon>
        <taxon>Deinococcales</taxon>
        <taxon>Deinococcaceae</taxon>
        <taxon>Deinococcus</taxon>
    </lineage>
</organism>
<dbReference type="Gene3D" id="3.30.70.1070">
    <property type="entry name" value="Sporulation related repeat"/>
    <property type="match status" value="2"/>
</dbReference>
<feature type="region of interest" description="Disordered" evidence="1">
    <location>
        <begin position="249"/>
        <end position="288"/>
    </location>
</feature>
<evidence type="ECO:0000313" key="3">
    <source>
        <dbReference type="EMBL" id="GAA5439310.1"/>
    </source>
</evidence>
<feature type="domain" description="SPOR" evidence="2">
    <location>
        <begin position="285"/>
        <end position="359"/>
    </location>
</feature>
<dbReference type="InterPro" id="IPR052521">
    <property type="entry name" value="Cell_div_SPOR-domain"/>
</dbReference>
<name>A0ABP9UCF1_9DEIO</name>
<feature type="compositionally biased region" description="Low complexity" evidence="1">
    <location>
        <begin position="35"/>
        <end position="76"/>
    </location>
</feature>
<keyword evidence="4" id="KW-1185">Reference proteome</keyword>
<feature type="compositionally biased region" description="Low complexity" evidence="1">
    <location>
        <begin position="114"/>
        <end position="136"/>
    </location>
</feature>
<reference evidence="3 4" key="1">
    <citation type="submission" date="2024-02" db="EMBL/GenBank/DDBJ databases">
        <title>Deinococcus caeni NBRC 101312.</title>
        <authorList>
            <person name="Ichikawa N."/>
            <person name="Katano-Makiyama Y."/>
            <person name="Hidaka K."/>
        </authorList>
    </citation>
    <scope>NUCLEOTIDE SEQUENCE [LARGE SCALE GENOMIC DNA]</scope>
    <source>
        <strain evidence="3 4">NBRC 101312</strain>
    </source>
</reference>
<proteinExistence type="predicted"/>
<evidence type="ECO:0000259" key="2">
    <source>
        <dbReference type="PROSITE" id="PS51724"/>
    </source>
</evidence>
<dbReference type="Proteomes" id="UP001423409">
    <property type="component" value="Unassembled WGS sequence"/>
</dbReference>
<evidence type="ECO:0000256" key="1">
    <source>
        <dbReference type="SAM" id="MobiDB-lite"/>
    </source>
</evidence>
<dbReference type="PANTHER" id="PTHR38687">
    <property type="entry name" value="CELL DIVISION PROTEIN DEDD-RELATED"/>
    <property type="match status" value="1"/>
</dbReference>
<evidence type="ECO:0000313" key="4">
    <source>
        <dbReference type="Proteomes" id="UP001423409"/>
    </source>
</evidence>
<feature type="compositionally biased region" description="Low complexity" evidence="1">
    <location>
        <begin position="254"/>
        <end position="288"/>
    </location>
</feature>
<dbReference type="PANTHER" id="PTHR38687:SF1">
    <property type="entry name" value="CELL DIVISION PROTEIN DEDD"/>
    <property type="match status" value="1"/>
</dbReference>
<gene>
    <name evidence="3" type="ORF">Dcae01_00809</name>
</gene>
<dbReference type="InterPro" id="IPR036680">
    <property type="entry name" value="SPOR-like_sf"/>
</dbReference>
<dbReference type="PROSITE" id="PS51724">
    <property type="entry name" value="SPOR"/>
    <property type="match status" value="2"/>
</dbReference>
<dbReference type="EMBL" id="BAABQU010000007">
    <property type="protein sequence ID" value="GAA5439310.1"/>
    <property type="molecule type" value="Genomic_DNA"/>
</dbReference>
<dbReference type="Pfam" id="PF05036">
    <property type="entry name" value="SPOR"/>
    <property type="match status" value="2"/>
</dbReference>
<dbReference type="SUPFAM" id="SSF110997">
    <property type="entry name" value="Sporulation related repeat"/>
    <property type="match status" value="2"/>
</dbReference>
<feature type="region of interest" description="Disordered" evidence="1">
    <location>
        <begin position="114"/>
        <end position="174"/>
    </location>
</feature>
<feature type="domain" description="SPOR" evidence="2">
    <location>
        <begin position="176"/>
        <end position="254"/>
    </location>
</feature>
<protein>
    <recommendedName>
        <fullName evidence="2">SPOR domain-containing protein</fullName>
    </recommendedName>
</protein>
<dbReference type="RefSeq" id="WP_345442413.1">
    <property type="nucleotide sequence ID" value="NZ_BAABQU010000007.1"/>
</dbReference>
<dbReference type="InterPro" id="IPR007730">
    <property type="entry name" value="SPOR-like_dom"/>
</dbReference>
<sequence>MSRAPTTPRRWPDLLIGLLVLLLLGGFGTLLLRGNPPTTPATGTPTTETASEASIPGAPGTTETGGITTAPITAAPNTDAPSTDTPAAPIGEPAPQDSAVTDAPIIEAAPIGMPETTADPAASASTDEASTDAASTGEVSTDADETDPDAADQTPATAGGPAPRPEGAVATSETRVPLRSDYRITLGTFSSAAAAQTAAAPVQGIGYTVYPIDLGAQVVAQIGPFADEQSARQALADVQRAYPGAVLYPPRNQPAAATPAPATPTPATSAAPAATPATNAPATPAAPSGPTYLQVGAFDRVESAQNLVQQLRDLGYAPTVNAPEGRKVTVLVGPYENPDALTRTEARLATNGLDSFRVR</sequence>
<comment type="caution">
    <text evidence="3">The sequence shown here is derived from an EMBL/GenBank/DDBJ whole genome shotgun (WGS) entry which is preliminary data.</text>
</comment>
<accession>A0ABP9UCF1</accession>
<feature type="region of interest" description="Disordered" evidence="1">
    <location>
        <begin position="35"/>
        <end position="99"/>
    </location>
</feature>
<feature type="compositionally biased region" description="Acidic residues" evidence="1">
    <location>
        <begin position="141"/>
        <end position="150"/>
    </location>
</feature>